<dbReference type="CDD" id="cd17546">
    <property type="entry name" value="REC_hyHK_CKI1_RcsC-like"/>
    <property type="match status" value="1"/>
</dbReference>
<evidence type="ECO:0000256" key="3">
    <source>
        <dbReference type="ARBA" id="ARBA00022553"/>
    </source>
</evidence>
<keyword evidence="7" id="KW-0175">Coiled coil</keyword>
<dbReference type="InterPro" id="IPR011006">
    <property type="entry name" value="CheY-like_superfamily"/>
</dbReference>
<feature type="region of interest" description="Disordered" evidence="8">
    <location>
        <begin position="522"/>
        <end position="589"/>
    </location>
</feature>
<dbReference type="InterPro" id="IPR005467">
    <property type="entry name" value="His_kinase_dom"/>
</dbReference>
<evidence type="ECO:0000259" key="10">
    <source>
        <dbReference type="PROSITE" id="PS50110"/>
    </source>
</evidence>
<dbReference type="InterPro" id="IPR036097">
    <property type="entry name" value="HisK_dim/P_sf"/>
</dbReference>
<dbReference type="SMART" id="SM00387">
    <property type="entry name" value="HATPase_c"/>
    <property type="match status" value="1"/>
</dbReference>
<evidence type="ECO:0000256" key="7">
    <source>
        <dbReference type="SAM" id="Coils"/>
    </source>
</evidence>
<evidence type="ECO:0000313" key="11">
    <source>
        <dbReference type="EMBL" id="KAK4490903.1"/>
    </source>
</evidence>
<dbReference type="SMART" id="SM00448">
    <property type="entry name" value="REC"/>
    <property type="match status" value="1"/>
</dbReference>
<dbReference type="Pfam" id="PF00512">
    <property type="entry name" value="HisKA"/>
    <property type="match status" value="1"/>
</dbReference>
<dbReference type="Pfam" id="PF00072">
    <property type="entry name" value="Response_reg"/>
    <property type="match status" value="1"/>
</dbReference>
<dbReference type="EMBL" id="JAYDYQ010001087">
    <property type="protein sequence ID" value="KAK4490903.1"/>
    <property type="molecule type" value="Genomic_DNA"/>
</dbReference>
<protein>
    <recommendedName>
        <fullName evidence="2">histidine kinase</fullName>
        <ecNumber evidence="2">2.7.13.3</ecNumber>
    </recommendedName>
</protein>
<feature type="modified residue" description="4-aspartylphosphate" evidence="6">
    <location>
        <position position="878"/>
    </location>
</feature>
<dbReference type="InterPro" id="IPR004358">
    <property type="entry name" value="Sig_transdc_His_kin-like_C"/>
</dbReference>
<dbReference type="PRINTS" id="PR00344">
    <property type="entry name" value="BCTRLSENSOR"/>
</dbReference>
<feature type="region of interest" description="Disordered" evidence="8">
    <location>
        <begin position="678"/>
        <end position="702"/>
    </location>
</feature>
<dbReference type="Gene3D" id="3.30.450.20">
    <property type="entry name" value="PAS domain"/>
    <property type="match status" value="1"/>
</dbReference>
<evidence type="ECO:0000256" key="6">
    <source>
        <dbReference type="PROSITE-ProRule" id="PRU00169"/>
    </source>
</evidence>
<sequence>MGCEMEIEQPEDMDIILSSMWPEDINEAGRQFNVERPGADRDMLAEVTINKEPNIVDFKRLMELANYSDKGNWQLANLVKNWEYKQANAVRLLREELDNLSKQQQEVELKKLEILEEHRFEKDGFGGDKRPISILDENLKYFYQDVPRRKNDVIFHGEKVEIEAEYDSIIYWKQRVVHLEKLLEASLRREQVLQEKLQESIENLERQSSPVEELSQVLERADNFLHFVLQNAPVVIGHQDKELRYRFIFNHFPSLREEDIIGKTDVEIFSGSGVKESQDFKREVLERGLPSKREITFETELFGAKTFLIYVEPVFSKAGETIGVNYMGMEITDQVRKREKMAKIREEMAVQKAKETELNKTIHITEESMRAKQMLATMSHEIRSPLSGVVCMAEILSTTKLDKEQKQLLNVMLSSGDLVLQLINDILDLSKVESGVMKLEATKFRPREVVKHVLQTAAASLQKLLTLEGYVADDVPVEVIGDVLRIRQILTNLISNAIKFTHEGKVGIKLYVVPEPRKVIKQGSQKFSSDQSANTRKDLSTFQNKQDNNDIYGHTDGEGTCENDVRNNVPSSPVRNEAPMEEDKESQSKLEEPVVWIRCDVYDTGIGIPENAMPTLFKKYMQVGADTARKYGGTGLGLAICKQLVELMGGQLTVSSVENHGSTFTFILPYKVSSISDSSDDQDELSDMENQDTLDDGDDDDLRSGVFLFPPRTLGSLFSSQSSGRIQKLSPYKGDGLLDDASSPSSNITYKETSSEEDGHVMETSSEFKTSPSPNSDNFNSSVRKETNGDNLNETSEIIEYQTEARRESSSECSSSNSPGVPKNELKPKILLVEDNKINVMVTKSMMKQLGHNIIVVSNGVEAVRAVQRDIYDLVLMDVCMPVMDGLQATRLIRSFEETGSWDDAVKAGVELHLPSPNSSPNLQVEKPMKRLPIIAMTANALSESADECYANGMDSFVSKPFEFEGMNKIEEVIASTEV</sequence>
<dbReference type="InterPro" id="IPR003594">
    <property type="entry name" value="HATPase_dom"/>
</dbReference>
<accession>A0ABR0DQ14</accession>
<dbReference type="InterPro" id="IPR001789">
    <property type="entry name" value="Sig_transdc_resp-reg_receiver"/>
</dbReference>
<reference evidence="11 12" key="1">
    <citation type="journal article" date="2023" name="bioRxiv">
        <title>Genome report: Whole genome sequence and annotation of Penstemon davidsonii.</title>
        <authorList>
            <person name="Ostevik K.L."/>
            <person name="Alabady M."/>
            <person name="Zhang M."/>
            <person name="Rausher M.D."/>
        </authorList>
    </citation>
    <scope>NUCLEOTIDE SEQUENCE [LARGE SCALE GENOMIC DNA]</scope>
    <source>
        <strain evidence="11">DNT005</strain>
        <tissue evidence="11">Whole leaf</tissue>
    </source>
</reference>
<gene>
    <name evidence="11" type="ORF">RD792_001619</name>
</gene>
<comment type="caution">
    <text evidence="11">The sequence shown here is derived from an EMBL/GenBank/DDBJ whole genome shotgun (WGS) entry which is preliminary data.</text>
</comment>
<dbReference type="Gene3D" id="1.10.287.130">
    <property type="match status" value="1"/>
</dbReference>
<dbReference type="Gene3D" id="3.40.50.2300">
    <property type="match status" value="1"/>
</dbReference>
<feature type="compositionally biased region" description="Polar residues" evidence="8">
    <location>
        <begin position="742"/>
        <end position="752"/>
    </location>
</feature>
<evidence type="ECO:0000256" key="4">
    <source>
        <dbReference type="ARBA" id="ARBA00022679"/>
    </source>
</evidence>
<evidence type="ECO:0000256" key="2">
    <source>
        <dbReference type="ARBA" id="ARBA00012438"/>
    </source>
</evidence>
<dbReference type="Proteomes" id="UP001291926">
    <property type="component" value="Unassembled WGS sequence"/>
</dbReference>
<dbReference type="SUPFAM" id="SSF52172">
    <property type="entry name" value="CheY-like"/>
    <property type="match status" value="1"/>
</dbReference>
<evidence type="ECO:0000259" key="9">
    <source>
        <dbReference type="PROSITE" id="PS50109"/>
    </source>
</evidence>
<keyword evidence="5" id="KW-0418">Kinase</keyword>
<keyword evidence="4" id="KW-0808">Transferase</keyword>
<evidence type="ECO:0000256" key="8">
    <source>
        <dbReference type="SAM" id="MobiDB-lite"/>
    </source>
</evidence>
<dbReference type="PANTHER" id="PTHR43047">
    <property type="entry name" value="TWO-COMPONENT HISTIDINE PROTEIN KINASE"/>
    <property type="match status" value="1"/>
</dbReference>
<dbReference type="Pfam" id="PF02518">
    <property type="entry name" value="HATPase_c"/>
    <property type="match status" value="1"/>
</dbReference>
<dbReference type="Gene3D" id="3.30.565.10">
    <property type="entry name" value="Histidine kinase-like ATPase, C-terminal domain"/>
    <property type="match status" value="1"/>
</dbReference>
<dbReference type="SUPFAM" id="SSF47384">
    <property type="entry name" value="Homodimeric domain of signal transducing histidine kinase"/>
    <property type="match status" value="1"/>
</dbReference>
<dbReference type="PANTHER" id="PTHR43047:SF68">
    <property type="entry name" value="HISTIDINE KINASE 5"/>
    <property type="match status" value="1"/>
</dbReference>
<evidence type="ECO:0000256" key="5">
    <source>
        <dbReference type="ARBA" id="ARBA00022777"/>
    </source>
</evidence>
<proteinExistence type="predicted"/>
<feature type="domain" description="Response regulatory" evidence="10">
    <location>
        <begin position="829"/>
        <end position="975"/>
    </location>
</feature>
<keyword evidence="12" id="KW-1185">Reference proteome</keyword>
<evidence type="ECO:0000313" key="12">
    <source>
        <dbReference type="Proteomes" id="UP001291926"/>
    </source>
</evidence>
<feature type="compositionally biased region" description="Acidic residues" evidence="8">
    <location>
        <begin position="678"/>
        <end position="701"/>
    </location>
</feature>
<comment type="catalytic activity">
    <reaction evidence="1">
        <text>ATP + protein L-histidine = ADP + protein N-phospho-L-histidine.</text>
        <dbReference type="EC" id="2.7.13.3"/>
    </reaction>
</comment>
<dbReference type="EC" id="2.7.13.3" evidence="2"/>
<name>A0ABR0DQ14_9LAMI</name>
<dbReference type="CDD" id="cd00082">
    <property type="entry name" value="HisKA"/>
    <property type="match status" value="1"/>
</dbReference>
<dbReference type="SMART" id="SM00388">
    <property type="entry name" value="HisKA"/>
    <property type="match status" value="1"/>
</dbReference>
<feature type="compositionally biased region" description="Polar residues" evidence="8">
    <location>
        <begin position="522"/>
        <end position="546"/>
    </location>
</feature>
<feature type="domain" description="Histidine kinase" evidence="9">
    <location>
        <begin position="377"/>
        <end position="672"/>
    </location>
</feature>
<feature type="compositionally biased region" description="Low complexity" evidence="8">
    <location>
        <begin position="771"/>
        <end position="782"/>
    </location>
</feature>
<feature type="region of interest" description="Disordered" evidence="8">
    <location>
        <begin position="729"/>
        <end position="824"/>
    </location>
</feature>
<dbReference type="InterPro" id="IPR003661">
    <property type="entry name" value="HisK_dim/P_dom"/>
</dbReference>
<dbReference type="PROSITE" id="PS50110">
    <property type="entry name" value="RESPONSE_REGULATORY"/>
    <property type="match status" value="1"/>
</dbReference>
<dbReference type="CDD" id="cd16922">
    <property type="entry name" value="HATPase_EvgS-ArcB-TorS-like"/>
    <property type="match status" value="1"/>
</dbReference>
<dbReference type="SUPFAM" id="SSF55874">
    <property type="entry name" value="ATPase domain of HSP90 chaperone/DNA topoisomerase II/histidine kinase"/>
    <property type="match status" value="1"/>
</dbReference>
<organism evidence="11 12">
    <name type="scientific">Penstemon davidsonii</name>
    <dbReference type="NCBI Taxonomy" id="160366"/>
    <lineage>
        <taxon>Eukaryota</taxon>
        <taxon>Viridiplantae</taxon>
        <taxon>Streptophyta</taxon>
        <taxon>Embryophyta</taxon>
        <taxon>Tracheophyta</taxon>
        <taxon>Spermatophyta</taxon>
        <taxon>Magnoliopsida</taxon>
        <taxon>eudicotyledons</taxon>
        <taxon>Gunneridae</taxon>
        <taxon>Pentapetalae</taxon>
        <taxon>asterids</taxon>
        <taxon>lamiids</taxon>
        <taxon>Lamiales</taxon>
        <taxon>Plantaginaceae</taxon>
        <taxon>Cheloneae</taxon>
        <taxon>Penstemon</taxon>
    </lineage>
</organism>
<feature type="coiled-coil region" evidence="7">
    <location>
        <begin position="90"/>
        <end position="117"/>
    </location>
</feature>
<evidence type="ECO:0000256" key="1">
    <source>
        <dbReference type="ARBA" id="ARBA00000085"/>
    </source>
</evidence>
<keyword evidence="3 6" id="KW-0597">Phosphoprotein</keyword>
<dbReference type="PROSITE" id="PS50109">
    <property type="entry name" value="HIS_KIN"/>
    <property type="match status" value="1"/>
</dbReference>
<dbReference type="InterPro" id="IPR036890">
    <property type="entry name" value="HATPase_C_sf"/>
</dbReference>